<feature type="non-terminal residue" evidence="1">
    <location>
        <position position="63"/>
    </location>
</feature>
<dbReference type="EMBL" id="CAXIEN010000031">
    <property type="protein sequence ID" value="CAL1268090.1"/>
    <property type="molecule type" value="Genomic_DNA"/>
</dbReference>
<sequence>MKKEKKRMKKTRGNCLFLSTIKSELLLVMRTFEAIAARTRSETPNLSLITEVEGRPSRICKDL</sequence>
<proteinExistence type="predicted"/>
<accession>A0AAV1ZC91</accession>
<reference evidence="1 2" key="1">
    <citation type="submission" date="2024-04" db="EMBL/GenBank/DDBJ databases">
        <authorList>
            <person name="Rising A."/>
            <person name="Reimegard J."/>
            <person name="Sonavane S."/>
            <person name="Akerstrom W."/>
            <person name="Nylinder S."/>
            <person name="Hedman E."/>
            <person name="Kallberg Y."/>
        </authorList>
    </citation>
    <scope>NUCLEOTIDE SEQUENCE [LARGE SCALE GENOMIC DNA]</scope>
</reference>
<comment type="caution">
    <text evidence="1">The sequence shown here is derived from an EMBL/GenBank/DDBJ whole genome shotgun (WGS) entry which is preliminary data.</text>
</comment>
<dbReference type="AlphaFoldDB" id="A0AAV1ZC91"/>
<evidence type="ECO:0000313" key="2">
    <source>
        <dbReference type="Proteomes" id="UP001497382"/>
    </source>
</evidence>
<dbReference type="Proteomes" id="UP001497382">
    <property type="component" value="Unassembled WGS sequence"/>
</dbReference>
<gene>
    <name evidence="1" type="ORF">LARSCL_LOCUS3989</name>
</gene>
<evidence type="ECO:0000313" key="1">
    <source>
        <dbReference type="EMBL" id="CAL1268090.1"/>
    </source>
</evidence>
<keyword evidence="2" id="KW-1185">Reference proteome</keyword>
<name>A0AAV1ZC91_9ARAC</name>
<organism evidence="1 2">
    <name type="scientific">Larinioides sclopetarius</name>
    <dbReference type="NCBI Taxonomy" id="280406"/>
    <lineage>
        <taxon>Eukaryota</taxon>
        <taxon>Metazoa</taxon>
        <taxon>Ecdysozoa</taxon>
        <taxon>Arthropoda</taxon>
        <taxon>Chelicerata</taxon>
        <taxon>Arachnida</taxon>
        <taxon>Araneae</taxon>
        <taxon>Araneomorphae</taxon>
        <taxon>Entelegynae</taxon>
        <taxon>Araneoidea</taxon>
        <taxon>Araneidae</taxon>
        <taxon>Larinioides</taxon>
    </lineage>
</organism>
<protein>
    <submittedName>
        <fullName evidence="1">Uncharacterized protein</fullName>
    </submittedName>
</protein>